<dbReference type="EMBL" id="BDDD01000304">
    <property type="protein sequence ID" value="GAV63387.1"/>
    <property type="molecule type" value="Genomic_DNA"/>
</dbReference>
<dbReference type="Proteomes" id="UP000187406">
    <property type="component" value="Unassembled WGS sequence"/>
</dbReference>
<dbReference type="STRING" id="3775.A0A1Q3B5V3"/>
<feature type="region of interest" description="Disordered" evidence="1">
    <location>
        <begin position="167"/>
        <end position="215"/>
    </location>
</feature>
<feature type="compositionally biased region" description="Pro residues" evidence="1">
    <location>
        <begin position="193"/>
        <end position="209"/>
    </location>
</feature>
<feature type="compositionally biased region" description="Basic and acidic residues" evidence="1">
    <location>
        <begin position="405"/>
        <end position="415"/>
    </location>
</feature>
<comment type="caution">
    <text evidence="3">The sequence shown here is derived from an EMBL/GenBank/DDBJ whole genome shotgun (WGS) entry which is preliminary data.</text>
</comment>
<dbReference type="InterPro" id="IPR036869">
    <property type="entry name" value="J_dom_sf"/>
</dbReference>
<dbReference type="SMART" id="SM00271">
    <property type="entry name" value="DnaJ"/>
    <property type="match status" value="1"/>
</dbReference>
<sequence length="616" mass="70346">MECNREEALRAKEIAENKMQNKDFSGARKIALKAQKLYSDLENVSQMLMVCDVHCAAENKLFGNEMDWYNILQIEQSVDEATIKKQYRKFALLLHPDKNKFPGAEAAFKLIGEAQRVLLDRGQRSLHDMKRRAPVIRPAPTYRPPQKANIYSNVGIQQNFMNNFVGLNPQQQQPQRPFQQQPQRPPHQRPQRPPHQQPQRPPHQQPQRPPQAGFSNGRPTFWTICPYCSVKYQFYREIIHKSIHCQTCEKSFIAYESCGPEAPPATNFSQPVFPQQKNVSYQGAGKVEEGGQGSFVVENSKTSKTGYASHVGREKVNGTRGRKQVAESSESCNSESSYDLEENMVIDDDGDLQAGQNIGCSGAQFQRRSERRKQPVSYKENLSDDDDFVSPPKRAKGIGSTSATEEERGYVLKEDVPFTNRQSGLAAEVNDNKITQKQKESVYVATRIQNGKEESDKVTRKETTVDDDFKKSAEARADVHNKNSETSADSLSDSSSKDPEIYSYPDPDFNDFDKDRKEECFELGQIWSVYDDLDAMPRFYALIRKVFSPGFKLEIVWLEADPNDENGIEWVSQKLPVSCGKYKYGDSEITKDRLMFSHLMYWDKGSRRGTYNIFPR</sequence>
<reference evidence="4" key="1">
    <citation type="submission" date="2016-04" db="EMBL/GenBank/DDBJ databases">
        <title>Cephalotus genome sequencing.</title>
        <authorList>
            <person name="Fukushima K."/>
            <person name="Hasebe M."/>
            <person name="Fang X."/>
        </authorList>
    </citation>
    <scope>NUCLEOTIDE SEQUENCE [LARGE SCALE GENOMIC DNA]</scope>
    <source>
        <strain evidence="4">cv. St1</strain>
    </source>
</reference>
<feature type="compositionally biased region" description="Low complexity" evidence="1">
    <location>
        <begin position="327"/>
        <end position="337"/>
    </location>
</feature>
<dbReference type="PANTHER" id="PTHR45089">
    <property type="entry name" value="DNAJ HEAT SHOCK AMINO-TERMINAL DOMAIN PROTEIN-RELATED"/>
    <property type="match status" value="1"/>
</dbReference>
<proteinExistence type="predicted"/>
<dbReference type="AlphaFoldDB" id="A0A1Q3B5V3"/>
<organism evidence="3 4">
    <name type="scientific">Cephalotus follicularis</name>
    <name type="common">Albany pitcher plant</name>
    <dbReference type="NCBI Taxonomy" id="3775"/>
    <lineage>
        <taxon>Eukaryota</taxon>
        <taxon>Viridiplantae</taxon>
        <taxon>Streptophyta</taxon>
        <taxon>Embryophyta</taxon>
        <taxon>Tracheophyta</taxon>
        <taxon>Spermatophyta</taxon>
        <taxon>Magnoliopsida</taxon>
        <taxon>eudicotyledons</taxon>
        <taxon>Gunneridae</taxon>
        <taxon>Pentapetalae</taxon>
        <taxon>rosids</taxon>
        <taxon>fabids</taxon>
        <taxon>Oxalidales</taxon>
        <taxon>Cephalotaceae</taxon>
        <taxon>Cephalotus</taxon>
    </lineage>
</organism>
<dbReference type="OrthoDB" id="10250354at2759"/>
<feature type="region of interest" description="Disordered" evidence="1">
    <location>
        <begin position="445"/>
        <end position="510"/>
    </location>
</feature>
<dbReference type="PANTHER" id="PTHR45089:SF24">
    <property type="entry name" value="DNAJ HEAT SHOCK N-TERMINAL DOMAIN-CONTAINING PROTEIN"/>
    <property type="match status" value="1"/>
</dbReference>
<name>A0A1Q3B5V3_CEPFO</name>
<evidence type="ECO:0000313" key="4">
    <source>
        <dbReference type="Proteomes" id="UP000187406"/>
    </source>
</evidence>
<evidence type="ECO:0000259" key="2">
    <source>
        <dbReference type="PROSITE" id="PS50076"/>
    </source>
</evidence>
<dbReference type="PRINTS" id="PR00625">
    <property type="entry name" value="JDOMAIN"/>
</dbReference>
<dbReference type="InterPro" id="IPR001623">
    <property type="entry name" value="DnaJ_domain"/>
</dbReference>
<keyword evidence="4" id="KW-1185">Reference proteome</keyword>
<feature type="compositionally biased region" description="Low complexity" evidence="1">
    <location>
        <begin position="169"/>
        <end position="182"/>
    </location>
</feature>
<feature type="region of interest" description="Disordered" evidence="1">
    <location>
        <begin position="364"/>
        <end position="415"/>
    </location>
</feature>
<feature type="region of interest" description="Disordered" evidence="1">
    <location>
        <begin position="315"/>
        <end position="338"/>
    </location>
</feature>
<protein>
    <submittedName>
        <fullName evidence="3">DnaJ domain-containing protein/DUF3444 domain-containing protein</fullName>
    </submittedName>
</protein>
<accession>A0A1Q3B5V3</accession>
<dbReference type="InParanoid" id="A0A1Q3B5V3"/>
<feature type="domain" description="J" evidence="2">
    <location>
        <begin position="67"/>
        <end position="131"/>
    </location>
</feature>
<evidence type="ECO:0000313" key="3">
    <source>
        <dbReference type="EMBL" id="GAV63387.1"/>
    </source>
</evidence>
<dbReference type="PROSITE" id="PS50076">
    <property type="entry name" value="DNAJ_2"/>
    <property type="match status" value="1"/>
</dbReference>
<dbReference type="InterPro" id="IPR024593">
    <property type="entry name" value="DUF3444"/>
</dbReference>
<dbReference type="Pfam" id="PF11926">
    <property type="entry name" value="DUF3444"/>
    <property type="match status" value="1"/>
</dbReference>
<evidence type="ECO:0000256" key="1">
    <source>
        <dbReference type="SAM" id="MobiDB-lite"/>
    </source>
</evidence>
<gene>
    <name evidence="3" type="ORF">CFOL_v3_06905</name>
</gene>
<dbReference type="CDD" id="cd06257">
    <property type="entry name" value="DnaJ"/>
    <property type="match status" value="1"/>
</dbReference>
<dbReference type="Gene3D" id="1.10.287.110">
    <property type="entry name" value="DnaJ domain"/>
    <property type="match status" value="1"/>
</dbReference>
<dbReference type="Pfam" id="PF00226">
    <property type="entry name" value="DnaJ"/>
    <property type="match status" value="1"/>
</dbReference>
<dbReference type="SUPFAM" id="SSF46565">
    <property type="entry name" value="Chaperone J-domain"/>
    <property type="match status" value="1"/>
</dbReference>
<feature type="compositionally biased region" description="Low complexity" evidence="1">
    <location>
        <begin position="484"/>
        <end position="494"/>
    </location>
</feature>
<feature type="compositionally biased region" description="Basic and acidic residues" evidence="1">
    <location>
        <begin position="450"/>
        <end position="483"/>
    </location>
</feature>